<evidence type="ECO:0000313" key="4">
    <source>
        <dbReference type="EMBL" id="NSI20895.1"/>
    </source>
</evidence>
<dbReference type="EMBL" id="QRWQ01000003">
    <property type="protein sequence ID" value="RGT40394.1"/>
    <property type="molecule type" value="Genomic_DNA"/>
</dbReference>
<dbReference type="EMBL" id="QRIS01000013">
    <property type="protein sequence ID" value="RHG84195.1"/>
    <property type="molecule type" value="Genomic_DNA"/>
</dbReference>
<dbReference type="EMBL" id="QRTJ01000033">
    <property type="protein sequence ID" value="RGQ63523.1"/>
    <property type="molecule type" value="Genomic_DNA"/>
</dbReference>
<organism evidence="7 14">
    <name type="scientific">Mediterraneibacter gnavus</name>
    <name type="common">Ruminococcus gnavus</name>
    <dbReference type="NCBI Taxonomy" id="33038"/>
    <lineage>
        <taxon>Bacteria</taxon>
        <taxon>Bacillati</taxon>
        <taxon>Bacillota</taxon>
        <taxon>Clostridia</taxon>
        <taxon>Lachnospirales</taxon>
        <taxon>Lachnospiraceae</taxon>
        <taxon>Mediterraneibacter</taxon>
    </lineage>
</organism>
<evidence type="ECO:0000313" key="1">
    <source>
        <dbReference type="EMBL" id="MCB5495254.1"/>
    </source>
</evidence>
<dbReference type="Proteomes" id="UP000283834">
    <property type="component" value="Unassembled WGS sequence"/>
</dbReference>
<accession>A0A396G3Z9</accession>
<evidence type="ECO:0000313" key="9">
    <source>
        <dbReference type="EMBL" id="RHG84195.1"/>
    </source>
</evidence>
<dbReference type="InterPro" id="IPR053842">
    <property type="entry name" value="NikA-like"/>
</dbReference>
<protein>
    <submittedName>
        <fullName evidence="3">DUF6290 family protein</fullName>
    </submittedName>
    <submittedName>
        <fullName evidence="1">MobC family plasmid mobilization relaxosome protein</fullName>
    </submittedName>
    <submittedName>
        <fullName evidence="7">Plasmid mobilization relaxosome protein MobC</fullName>
    </submittedName>
</protein>
<evidence type="ECO:0000313" key="16">
    <source>
        <dbReference type="Proteomes" id="UP000286137"/>
    </source>
</evidence>
<reference evidence="4" key="2">
    <citation type="journal article" date="2020" name="Cell Host Microbe">
        <title>Functional and Genomic Variation between Human-Derived Isolates of Lachnospiraceae Reveals Inter- and Intra-Species Diversity.</title>
        <authorList>
            <person name="Sorbara M.T."/>
            <person name="Littmann E.R."/>
            <person name="Fontana E."/>
            <person name="Moody T.U."/>
            <person name="Kohout C.E."/>
            <person name="Gjonbalaj M."/>
            <person name="Eaton V."/>
            <person name="Seok R."/>
            <person name="Leiner I.M."/>
            <person name="Pamer E.G."/>
        </authorList>
    </citation>
    <scope>NUCLEOTIDE SEQUENCE</scope>
    <source>
        <strain evidence="4">MSK.22.53</strain>
    </source>
</reference>
<proteinExistence type="predicted"/>
<dbReference type="Proteomes" id="UP000284472">
    <property type="component" value="Unassembled WGS sequence"/>
</dbReference>
<evidence type="ECO:0000313" key="2">
    <source>
        <dbReference type="EMBL" id="MCB5619728.1"/>
    </source>
</evidence>
<dbReference type="AlphaFoldDB" id="A0A396G3Z9"/>
<dbReference type="Proteomes" id="UP000286137">
    <property type="component" value="Unassembled WGS sequence"/>
</dbReference>
<evidence type="ECO:0000313" key="8">
    <source>
        <dbReference type="EMBL" id="RHG22310.1"/>
    </source>
</evidence>
<dbReference type="EMBL" id="QSIR01000040">
    <property type="protein sequence ID" value="RHD00853.1"/>
    <property type="molecule type" value="Genomic_DNA"/>
</dbReference>
<dbReference type="Pfam" id="PF21983">
    <property type="entry name" value="NikA-like"/>
    <property type="match status" value="1"/>
</dbReference>
<evidence type="ECO:0000313" key="15">
    <source>
        <dbReference type="Proteomes" id="UP000285697"/>
    </source>
</evidence>
<dbReference type="EMBL" id="JAJBNC010000035">
    <property type="protein sequence ID" value="MCB5495254.1"/>
    <property type="molecule type" value="Genomic_DNA"/>
</dbReference>
<dbReference type="EMBL" id="QRLN01000032">
    <property type="protein sequence ID" value="RHJ07306.1"/>
    <property type="molecule type" value="Genomic_DNA"/>
</dbReference>
<dbReference type="Proteomes" id="UP000283992">
    <property type="component" value="Unassembled WGS sequence"/>
</dbReference>
<dbReference type="EMBL" id="JAQMLR010000015">
    <property type="protein sequence ID" value="MDB8739713.1"/>
    <property type="molecule type" value="Genomic_DNA"/>
</dbReference>
<evidence type="ECO:0000313" key="3">
    <source>
        <dbReference type="EMBL" id="MDB8739713.1"/>
    </source>
</evidence>
<reference evidence="3" key="5">
    <citation type="submission" date="2023-01" db="EMBL/GenBank/DDBJ databases">
        <title>Human gut microbiome strain richness.</title>
        <authorList>
            <person name="Chen-Liaw A."/>
        </authorList>
    </citation>
    <scope>NUCLEOTIDE SEQUENCE</scope>
    <source>
        <strain evidence="3">1001217st1_A9_1001217B_191108</strain>
    </source>
</reference>
<evidence type="ECO:0000313" key="12">
    <source>
        <dbReference type="Proteomes" id="UP000283981"/>
    </source>
</evidence>
<name>A0A396G3Z9_MEDGN</name>
<dbReference type="Proteomes" id="UP001296643">
    <property type="component" value="Unassembled WGS sequence"/>
</dbReference>
<dbReference type="Proteomes" id="UP000283981">
    <property type="component" value="Unassembled WGS sequence"/>
</dbReference>
<dbReference type="Proteomes" id="UP001297370">
    <property type="component" value="Unassembled WGS sequence"/>
</dbReference>
<evidence type="ECO:0000313" key="6">
    <source>
        <dbReference type="EMBL" id="RGT40394.1"/>
    </source>
</evidence>
<evidence type="ECO:0000313" key="7">
    <source>
        <dbReference type="EMBL" id="RHD00853.1"/>
    </source>
</evidence>
<dbReference type="Proteomes" id="UP000285697">
    <property type="component" value="Unassembled WGS sequence"/>
</dbReference>
<evidence type="ECO:0000313" key="10">
    <source>
        <dbReference type="EMBL" id="RHJ07306.1"/>
    </source>
</evidence>
<dbReference type="EMBL" id="JAAIRM010000056">
    <property type="protein sequence ID" value="NSI20895.1"/>
    <property type="molecule type" value="Genomic_DNA"/>
</dbReference>
<reference evidence="1" key="4">
    <citation type="submission" date="2021-10" db="EMBL/GenBank/DDBJ databases">
        <title>Collection of gut derived symbiotic bacterial strains cultured from healthy donors.</title>
        <authorList>
            <person name="Lin H."/>
            <person name="Littmann E."/>
            <person name="Claire K."/>
            <person name="Pamer E."/>
        </authorList>
    </citation>
    <scope>NUCLEOTIDE SEQUENCE</scope>
    <source>
        <strain evidence="2">MSK.23.18</strain>
        <strain evidence="1">MSK.23.4</strain>
    </source>
</reference>
<reference evidence="4" key="3">
    <citation type="submission" date="2020-02" db="EMBL/GenBank/DDBJ databases">
        <authorList>
            <person name="Littmann E."/>
            <person name="Sorbara M."/>
        </authorList>
    </citation>
    <scope>NUCLEOTIDE SEQUENCE</scope>
    <source>
        <strain evidence="4">MSK.22.53</strain>
    </source>
</reference>
<dbReference type="Proteomes" id="UP001297422">
    <property type="component" value="Unassembled WGS sequence"/>
</dbReference>
<dbReference type="Proteomes" id="UP001211731">
    <property type="component" value="Unassembled WGS sequence"/>
</dbReference>
<evidence type="ECO:0000313" key="11">
    <source>
        <dbReference type="Proteomes" id="UP000283834"/>
    </source>
</evidence>
<reference evidence="11 12" key="1">
    <citation type="submission" date="2018-08" db="EMBL/GenBank/DDBJ databases">
        <title>A genome reference for cultivated species of the human gut microbiota.</title>
        <authorList>
            <person name="Zou Y."/>
            <person name="Xue W."/>
            <person name="Luo G."/>
        </authorList>
    </citation>
    <scope>NUCLEOTIDE SEQUENCE [LARGE SCALE GENOMIC DNA]</scope>
    <source>
        <strain evidence="6 11">AF19-16AC</strain>
        <strain evidence="5 16">AF27-4BH</strain>
        <strain evidence="10 13">AM12-54</strain>
        <strain evidence="9 12">AM21-18</strain>
        <strain evidence="8 15">AM22-7AC</strain>
        <strain evidence="7 14">AM32-6</strain>
    </source>
</reference>
<dbReference type="EMBL" id="QRIA01000001">
    <property type="protein sequence ID" value="RHG22310.1"/>
    <property type="molecule type" value="Genomic_DNA"/>
</dbReference>
<gene>
    <name evidence="10" type="ORF">DW142_14915</name>
    <name evidence="9" type="ORF">DW243_08815</name>
    <name evidence="8" type="ORF">DW270_00035</name>
    <name evidence="7" type="ORF">DW812_16675</name>
    <name evidence="6" type="ORF">DWX36_04030</name>
    <name evidence="5" type="ORF">DWY88_13730</name>
    <name evidence="4" type="ORF">G4958_16495</name>
    <name evidence="2" type="ORF">LIQ08_11275</name>
    <name evidence="1" type="ORF">LIQ10_16190</name>
    <name evidence="3" type="ORF">PNU63_13195</name>
</gene>
<sequence length="150" mass="17334">MFAAQYRGIDDVHTHEEERRLPMARPKKTISRPYRITVRFTDMEYGLITDAAEETGVTLSEYIRKMVLEGKIAIRYEVVADIPELQKLTAEFGKIGSNLNQIARYFHTGGVRSKTMQDEIQSCISELWNLRKDVTRMAGDFHGSVETYRK</sequence>
<evidence type="ECO:0000313" key="14">
    <source>
        <dbReference type="Proteomes" id="UP000284472"/>
    </source>
</evidence>
<evidence type="ECO:0000313" key="13">
    <source>
        <dbReference type="Proteomes" id="UP000283992"/>
    </source>
</evidence>
<comment type="caution">
    <text evidence="7">The sequence shown here is derived from an EMBL/GenBank/DDBJ whole genome shotgun (WGS) entry which is preliminary data.</text>
</comment>
<dbReference type="EMBL" id="JAJBOM010000015">
    <property type="protein sequence ID" value="MCB5619728.1"/>
    <property type="molecule type" value="Genomic_DNA"/>
</dbReference>
<evidence type="ECO:0000313" key="5">
    <source>
        <dbReference type="EMBL" id="RGQ63523.1"/>
    </source>
</evidence>